<evidence type="ECO:0000313" key="1">
    <source>
        <dbReference type="EMBL" id="MBB5276356.1"/>
    </source>
</evidence>
<dbReference type="Proteomes" id="UP000550895">
    <property type="component" value="Unassembled WGS sequence"/>
</dbReference>
<organism evidence="1 2">
    <name type="scientific">Rhizobium rosettiformans</name>
    <dbReference type="NCBI Taxonomy" id="1368430"/>
    <lineage>
        <taxon>Bacteria</taxon>
        <taxon>Pseudomonadati</taxon>
        <taxon>Pseudomonadota</taxon>
        <taxon>Alphaproteobacteria</taxon>
        <taxon>Hyphomicrobiales</taxon>
        <taxon>Rhizobiaceae</taxon>
        <taxon>Rhizobium/Agrobacterium group</taxon>
        <taxon>Rhizobium</taxon>
    </lineage>
</organism>
<evidence type="ECO:0000313" key="2">
    <source>
        <dbReference type="Proteomes" id="UP000550895"/>
    </source>
</evidence>
<keyword evidence="2" id="KW-1185">Reference proteome</keyword>
<accession>A0A7W8MCK2</accession>
<comment type="caution">
    <text evidence="1">The sequence shown here is derived from an EMBL/GenBank/DDBJ whole genome shotgun (WGS) entry which is preliminary data.</text>
</comment>
<dbReference type="AlphaFoldDB" id="A0A7W8MCK2"/>
<gene>
    <name evidence="1" type="ORF">HNR26_002425</name>
</gene>
<name>A0A7W8MCK2_9HYPH</name>
<dbReference type="EMBL" id="JACHGA010000005">
    <property type="protein sequence ID" value="MBB5276356.1"/>
    <property type="molecule type" value="Genomic_DNA"/>
</dbReference>
<protein>
    <submittedName>
        <fullName evidence="1">Uncharacterized protein</fullName>
    </submittedName>
</protein>
<proteinExistence type="predicted"/>
<reference evidence="1 2" key="1">
    <citation type="submission" date="2020-08" db="EMBL/GenBank/DDBJ databases">
        <title>Genomic Encyclopedia of Type Strains, Phase IV (KMG-IV): sequencing the most valuable type-strain genomes for metagenomic binning, comparative biology and taxonomic classification.</title>
        <authorList>
            <person name="Goeker M."/>
        </authorList>
    </citation>
    <scope>NUCLEOTIDE SEQUENCE [LARGE SCALE GENOMIC DNA]</scope>
    <source>
        <strain evidence="1 2">DSM 26376</strain>
    </source>
</reference>
<dbReference type="RefSeq" id="WP_281281745.1">
    <property type="nucleotide sequence ID" value="NZ_JACHGA010000005.1"/>
</dbReference>
<sequence>MRVMVILMIATVFSILAIKYSDNSLGTQRLTASPAEVATG</sequence>